<evidence type="ECO:0000256" key="6">
    <source>
        <dbReference type="ARBA" id="ARBA00022723"/>
    </source>
</evidence>
<evidence type="ECO:0000259" key="16">
    <source>
        <dbReference type="Pfam" id="PF08996"/>
    </source>
</evidence>
<feature type="domain" description="DNA-directed DNA polymerase family B multifunctional" evidence="14">
    <location>
        <begin position="588"/>
        <end position="1034"/>
    </location>
</feature>
<dbReference type="Gene3D" id="3.30.420.10">
    <property type="entry name" value="Ribonuclease H-like superfamily/Ribonuclease H"/>
    <property type="match status" value="1"/>
</dbReference>
<dbReference type="InterPro" id="IPR042087">
    <property type="entry name" value="DNA_pol_B_thumb"/>
</dbReference>
<dbReference type="SMART" id="SM00486">
    <property type="entry name" value="POLBc"/>
    <property type="match status" value="1"/>
</dbReference>
<dbReference type="InterPro" id="IPR043502">
    <property type="entry name" value="DNA/RNA_pol_sf"/>
</dbReference>
<evidence type="ECO:0000256" key="4">
    <source>
        <dbReference type="ARBA" id="ARBA00022695"/>
    </source>
</evidence>
<feature type="domain" description="Zinc finger DNA-directed DNA polymerase family B alpha" evidence="16">
    <location>
        <begin position="1077"/>
        <end position="1272"/>
    </location>
</feature>
<evidence type="ECO:0000256" key="11">
    <source>
        <dbReference type="ARBA" id="ARBA00023242"/>
    </source>
</evidence>
<organism evidence="17 18">
    <name type="scientific">Thalassiosira oceanica</name>
    <name type="common">Marine diatom</name>
    <dbReference type="NCBI Taxonomy" id="159749"/>
    <lineage>
        <taxon>Eukaryota</taxon>
        <taxon>Sar</taxon>
        <taxon>Stramenopiles</taxon>
        <taxon>Ochrophyta</taxon>
        <taxon>Bacillariophyta</taxon>
        <taxon>Coscinodiscophyceae</taxon>
        <taxon>Thalassiosirophycidae</taxon>
        <taxon>Thalassiosirales</taxon>
        <taxon>Thalassiosiraceae</taxon>
        <taxon>Thalassiosira</taxon>
    </lineage>
</organism>
<keyword evidence="4 12" id="KW-0548">Nucleotidyltransferase</keyword>
<dbReference type="GO" id="GO:0003688">
    <property type="term" value="F:DNA replication origin binding"/>
    <property type="evidence" value="ECO:0007669"/>
    <property type="project" value="TreeGrafter"/>
</dbReference>
<dbReference type="SUPFAM" id="SSF56672">
    <property type="entry name" value="DNA/RNA polymerases"/>
    <property type="match status" value="1"/>
</dbReference>
<dbReference type="InterPro" id="IPR006172">
    <property type="entry name" value="DNA-dir_DNA_pol_B"/>
</dbReference>
<dbReference type="Gene3D" id="1.10.3200.20">
    <property type="entry name" value="DNA Polymerase alpha, zinc finger"/>
    <property type="match status" value="1"/>
</dbReference>
<keyword evidence="3 12" id="KW-0808">Transferase</keyword>
<dbReference type="InterPro" id="IPR045846">
    <property type="entry name" value="POLBc_alpha"/>
</dbReference>
<comment type="caution">
    <text evidence="17">The sequence shown here is derived from an EMBL/GenBank/DDBJ whole genome shotgun (WGS) entry which is preliminary data.</text>
</comment>
<feature type="compositionally biased region" description="Basic and acidic residues" evidence="13">
    <location>
        <begin position="78"/>
        <end position="90"/>
    </location>
</feature>
<dbReference type="GO" id="GO:1902975">
    <property type="term" value="P:mitotic DNA replication initiation"/>
    <property type="evidence" value="ECO:0007669"/>
    <property type="project" value="InterPro"/>
</dbReference>
<dbReference type="EC" id="2.7.7.7" evidence="12"/>
<sequence>METGNPDPDTRPGGSDAPPGGDGRAPPAKRRRRDNSRMTVPIRRSDCCSDDEGGGRPGEDGGSEIPGDDLPDETGAGDIRDLLAPDAGADGKRGGLWKTLDLYWTDAAERRGAVYLYGLVRAPADEDGGPAYQSCCVEVTNNQRSLLVLPRKRLGAFADGGLCPDRDLFPPLTEPPASGKVAGAAERRFLFDLYGEIKRLLIPSVVPEGEGFTADLVTRPYAFGDPGVPREPTRYLRVKYDFQYPPPDWTVCSRGGATFERILGSGAERDGELAAGQGHHGPGMDQAVLRPAGGGRASHELVQMGVPRWRARLETISPESVPPPPPISTVTLAIKTVLNPRSHRREIAVVSAIRHGRVMLESASDESTRNISQITLVRPVDFGGSDAAAARFPRDMDEECRRRFGGIVRCRDERALLSGLLARIVAWDPDVVVSHDGWGRDVDVLLDRCADLGVRAWSMIGRRRDPRLPGPAAFGDSGEGAVGGALEGRLLCDTKVLSKDLLKNQTSYELAELTRTQLRTERLEIDEADVPLWCGSGGHFVDLAKHTLNDAQLVQRLMFKLQLLPLTKISSFLSVLSPQQLTNIAGNLWNSTIKGNRSQRAEYILLHEFHKMGYLLPEKLTASQRREEAGCSGGKKGYAGAEVFEPSKGLHESFVLVMDYESLSAALIQEYNLCFTTMDWTDKNNGDQEHSLPTLPAESQDRGVLPKVVEALVVQRRNLKELMRSEVDSDKKEQLNIRQLALKITACSVYGCLGYDSFRFYAEPIAALLAQLGRQTLVRTKDIAENTMGLEVIYGDTDSIMINTRISRLIDYSKVKELGDSVKSEVNKLYKKLELEVDAIFRSMLILEKKKYAALTISEGPGGLLKFGKELKGLDLVRRDWCIQSRESGKYVVDQILSSEERDVVFQNIHDHLELLSEKMRYGELSIGNYVITKGLNKHPNEYKSSLPHVQVARRMLKNHKAVGIGDHIPYIITESNKIVEKSDNVTATKMSKNLSERAYHPDEVERSERKLRPDIDWYWNNQIIPPILRLCKPLGGVLPEILDKNPGLDSFNLYNSVSGTITKTENIIKCAPEQHLSRMERFSDVDKFTVLCSSCKTESEFPGSFRLVTENSGSDTIFCQSGFSCPNPMCPSPDNWGEADLFSCACKILNLVRKVKQDAQRKYYDGLARCDNPLCDLETRQVFSSTQCCPRATCDGSLKAIHNESWLQTQLKYLDSLFDIAHAKKRMLSSCPSLTEGRIGDILSKDDKDALALMRGFLCHSLNKSGYNWVSSEFFQTLFGECQTVG</sequence>
<dbReference type="CDD" id="cd05776">
    <property type="entry name" value="DNA_polB_alpha_exo"/>
    <property type="match status" value="1"/>
</dbReference>
<evidence type="ECO:0000256" key="1">
    <source>
        <dbReference type="ARBA" id="ARBA00004123"/>
    </source>
</evidence>
<dbReference type="InterPro" id="IPR017964">
    <property type="entry name" value="DNA-dir_DNA_pol_B_CS"/>
</dbReference>
<evidence type="ECO:0000256" key="8">
    <source>
        <dbReference type="ARBA" id="ARBA00022833"/>
    </source>
</evidence>
<dbReference type="NCBIfam" id="TIGR00592">
    <property type="entry name" value="pol2"/>
    <property type="match status" value="1"/>
</dbReference>
<dbReference type="PANTHER" id="PTHR45861:SF1">
    <property type="entry name" value="DNA POLYMERASE ALPHA CATALYTIC SUBUNIT"/>
    <property type="match status" value="1"/>
</dbReference>
<proteinExistence type="inferred from homology"/>
<dbReference type="GO" id="GO:0000166">
    <property type="term" value="F:nucleotide binding"/>
    <property type="evidence" value="ECO:0007669"/>
    <property type="project" value="InterPro"/>
</dbReference>
<dbReference type="InterPro" id="IPR038256">
    <property type="entry name" value="Pol_alpha_znc_sf"/>
</dbReference>
<dbReference type="GO" id="GO:0006273">
    <property type="term" value="P:lagging strand elongation"/>
    <property type="evidence" value="ECO:0007669"/>
    <property type="project" value="TreeGrafter"/>
</dbReference>
<keyword evidence="6" id="KW-0479">Metal-binding</keyword>
<dbReference type="InterPro" id="IPR006134">
    <property type="entry name" value="DNA-dir_DNA_pol_B_multi_dom"/>
</dbReference>
<dbReference type="GO" id="GO:0005658">
    <property type="term" value="C:alpha DNA polymerase:primase complex"/>
    <property type="evidence" value="ECO:0007669"/>
    <property type="project" value="TreeGrafter"/>
</dbReference>
<evidence type="ECO:0000256" key="3">
    <source>
        <dbReference type="ARBA" id="ARBA00022679"/>
    </source>
</evidence>
<dbReference type="InterPro" id="IPR006133">
    <property type="entry name" value="DNA-dir_DNA_pol_B_exonuc"/>
</dbReference>
<keyword evidence="18" id="KW-1185">Reference proteome</keyword>
<dbReference type="InterPro" id="IPR036397">
    <property type="entry name" value="RNaseH_sf"/>
</dbReference>
<dbReference type="GO" id="GO:0003697">
    <property type="term" value="F:single-stranded DNA binding"/>
    <property type="evidence" value="ECO:0007669"/>
    <property type="project" value="TreeGrafter"/>
</dbReference>
<gene>
    <name evidence="17" type="ORF">THAOC_31441</name>
</gene>
<evidence type="ECO:0000256" key="12">
    <source>
        <dbReference type="RuleBase" id="RU000442"/>
    </source>
</evidence>
<dbReference type="Gene3D" id="1.10.132.60">
    <property type="entry name" value="DNA polymerase family B, C-terminal domain"/>
    <property type="match status" value="1"/>
</dbReference>
<dbReference type="PROSITE" id="PS00116">
    <property type="entry name" value="DNA_POLYMERASE_B"/>
    <property type="match status" value="1"/>
</dbReference>
<comment type="similarity">
    <text evidence="2 12">Belongs to the DNA polymerase type-B family.</text>
</comment>
<evidence type="ECO:0000256" key="13">
    <source>
        <dbReference type="SAM" id="MobiDB-lite"/>
    </source>
</evidence>
<dbReference type="Pfam" id="PF08996">
    <property type="entry name" value="zf-DNA_Pol"/>
    <property type="match status" value="1"/>
</dbReference>
<accession>K0R862</accession>
<keyword evidence="7" id="KW-0863">Zinc-finger</keyword>
<evidence type="ECO:0000259" key="14">
    <source>
        <dbReference type="Pfam" id="PF00136"/>
    </source>
</evidence>
<dbReference type="PANTHER" id="PTHR45861">
    <property type="entry name" value="DNA POLYMERASE ALPHA CATALYTIC SUBUNIT"/>
    <property type="match status" value="1"/>
</dbReference>
<evidence type="ECO:0000256" key="10">
    <source>
        <dbReference type="ARBA" id="ARBA00023125"/>
    </source>
</evidence>
<dbReference type="Gene3D" id="3.90.1600.10">
    <property type="entry name" value="Palm domain of DNA polymerase"/>
    <property type="match status" value="2"/>
</dbReference>
<dbReference type="Proteomes" id="UP000266841">
    <property type="component" value="Unassembled WGS sequence"/>
</dbReference>
<dbReference type="InterPro" id="IPR012337">
    <property type="entry name" value="RNaseH-like_sf"/>
</dbReference>
<reference evidence="17 18" key="1">
    <citation type="journal article" date="2012" name="Genome Biol.">
        <title>Genome and low-iron response of an oceanic diatom adapted to chronic iron limitation.</title>
        <authorList>
            <person name="Lommer M."/>
            <person name="Specht M."/>
            <person name="Roy A.S."/>
            <person name="Kraemer L."/>
            <person name="Andreson R."/>
            <person name="Gutowska M.A."/>
            <person name="Wolf J."/>
            <person name="Bergner S.V."/>
            <person name="Schilhabel M.B."/>
            <person name="Klostermeier U.C."/>
            <person name="Beiko R.G."/>
            <person name="Rosenstiel P."/>
            <person name="Hippler M."/>
            <person name="Laroche J."/>
        </authorList>
    </citation>
    <scope>NUCLEOTIDE SEQUENCE [LARGE SCALE GENOMIC DNA]</scope>
    <source>
        <strain evidence="17 18">CCMP1005</strain>
    </source>
</reference>
<dbReference type="GO" id="GO:0008270">
    <property type="term" value="F:zinc ion binding"/>
    <property type="evidence" value="ECO:0007669"/>
    <property type="project" value="UniProtKB-KW"/>
</dbReference>
<dbReference type="GO" id="GO:0006272">
    <property type="term" value="P:leading strand elongation"/>
    <property type="evidence" value="ECO:0007669"/>
    <property type="project" value="TreeGrafter"/>
</dbReference>
<evidence type="ECO:0000256" key="7">
    <source>
        <dbReference type="ARBA" id="ARBA00022771"/>
    </source>
</evidence>
<evidence type="ECO:0000256" key="9">
    <source>
        <dbReference type="ARBA" id="ARBA00022932"/>
    </source>
</evidence>
<dbReference type="InterPro" id="IPR023211">
    <property type="entry name" value="DNA_pol_palm_dom_sf"/>
</dbReference>
<dbReference type="SUPFAM" id="SSF53098">
    <property type="entry name" value="Ribonuclease H-like"/>
    <property type="match status" value="1"/>
</dbReference>
<protein>
    <recommendedName>
        <fullName evidence="12">DNA polymerase</fullName>
        <ecNumber evidence="12">2.7.7.7</ecNumber>
    </recommendedName>
</protein>
<feature type="domain" description="DNA-directed DNA polymerase family B exonuclease" evidence="15">
    <location>
        <begin position="406"/>
        <end position="512"/>
    </location>
</feature>
<evidence type="ECO:0000313" key="17">
    <source>
        <dbReference type="EMBL" id="EJK49658.1"/>
    </source>
</evidence>
<dbReference type="GO" id="GO:0003887">
    <property type="term" value="F:DNA-directed DNA polymerase activity"/>
    <property type="evidence" value="ECO:0007669"/>
    <property type="project" value="UniProtKB-KW"/>
</dbReference>
<dbReference type="Pfam" id="PF00136">
    <property type="entry name" value="DNA_pol_B"/>
    <property type="match status" value="1"/>
</dbReference>
<dbReference type="OMA" id="SIMINTQ"/>
<dbReference type="Gene3D" id="2.40.50.730">
    <property type="match status" value="1"/>
</dbReference>
<evidence type="ECO:0000313" key="18">
    <source>
        <dbReference type="Proteomes" id="UP000266841"/>
    </source>
</evidence>
<comment type="catalytic activity">
    <reaction evidence="12">
        <text>DNA(n) + a 2'-deoxyribonucleoside 5'-triphosphate = DNA(n+1) + diphosphate</text>
        <dbReference type="Rhea" id="RHEA:22508"/>
        <dbReference type="Rhea" id="RHEA-COMP:17339"/>
        <dbReference type="Rhea" id="RHEA-COMP:17340"/>
        <dbReference type="ChEBI" id="CHEBI:33019"/>
        <dbReference type="ChEBI" id="CHEBI:61560"/>
        <dbReference type="ChEBI" id="CHEBI:173112"/>
        <dbReference type="EC" id="2.7.7.7"/>
    </reaction>
</comment>
<dbReference type="OrthoDB" id="6755010at2759"/>
<dbReference type="InterPro" id="IPR015088">
    <property type="entry name" value="Znf_DNA-dir_DNA_pol_B_alpha"/>
</dbReference>
<dbReference type="Pfam" id="PF03104">
    <property type="entry name" value="DNA_pol_B_exo1"/>
    <property type="match status" value="1"/>
</dbReference>
<dbReference type="CDD" id="cd05532">
    <property type="entry name" value="POLBc_alpha"/>
    <property type="match status" value="1"/>
</dbReference>
<evidence type="ECO:0000256" key="5">
    <source>
        <dbReference type="ARBA" id="ARBA00022705"/>
    </source>
</evidence>
<keyword evidence="10 12" id="KW-0238">DNA-binding</keyword>
<dbReference type="PRINTS" id="PR00106">
    <property type="entry name" value="DNAPOLB"/>
</dbReference>
<dbReference type="EMBL" id="AGNL01044546">
    <property type="protein sequence ID" value="EJK49658.1"/>
    <property type="molecule type" value="Genomic_DNA"/>
</dbReference>
<name>K0R862_THAOC</name>
<keyword evidence="9 12" id="KW-0239">DNA-directed DNA polymerase</keyword>
<dbReference type="eggNOG" id="KOG0970">
    <property type="taxonomic scope" value="Eukaryota"/>
</dbReference>
<keyword evidence="11" id="KW-0539">Nucleus</keyword>
<feature type="region of interest" description="Disordered" evidence="13">
    <location>
        <begin position="1"/>
        <end position="90"/>
    </location>
</feature>
<keyword evidence="8" id="KW-0862">Zinc</keyword>
<keyword evidence="5 12" id="KW-0235">DNA replication</keyword>
<evidence type="ECO:0000259" key="15">
    <source>
        <dbReference type="Pfam" id="PF03104"/>
    </source>
</evidence>
<dbReference type="GO" id="GO:0003682">
    <property type="term" value="F:chromatin binding"/>
    <property type="evidence" value="ECO:0007669"/>
    <property type="project" value="TreeGrafter"/>
</dbReference>
<evidence type="ECO:0000256" key="2">
    <source>
        <dbReference type="ARBA" id="ARBA00005755"/>
    </source>
</evidence>
<comment type="subcellular location">
    <subcellularLocation>
        <location evidence="1">Nucleus</location>
    </subcellularLocation>
</comment>
<feature type="compositionally biased region" description="Basic and acidic residues" evidence="13">
    <location>
        <begin position="43"/>
        <end position="59"/>
    </location>
</feature>